<dbReference type="Proteomes" id="UP000435910">
    <property type="component" value="Unassembled WGS sequence"/>
</dbReference>
<proteinExistence type="predicted"/>
<evidence type="ECO:0000256" key="1">
    <source>
        <dbReference type="ARBA" id="ARBA00022448"/>
    </source>
</evidence>
<dbReference type="InterPro" id="IPR017871">
    <property type="entry name" value="ABC_transporter-like_CS"/>
</dbReference>
<keyword evidence="3 4" id="KW-0067">ATP-binding</keyword>
<organism evidence="4 5">
    <name type="scientific">Bacillus licheniformis</name>
    <dbReference type="NCBI Taxonomy" id="1402"/>
    <lineage>
        <taxon>Bacteria</taxon>
        <taxon>Bacillati</taxon>
        <taxon>Bacillota</taxon>
        <taxon>Bacilli</taxon>
        <taxon>Bacillales</taxon>
        <taxon>Bacillaceae</taxon>
        <taxon>Bacillus</taxon>
    </lineage>
</organism>
<dbReference type="PROSITE" id="PS00211">
    <property type="entry name" value="ABC_TRANSPORTER_1"/>
    <property type="match status" value="1"/>
</dbReference>
<protein>
    <submittedName>
        <fullName evidence="4">Aliphatic sulfonates import ATP-binding protein SsuB</fullName>
    </submittedName>
</protein>
<reference evidence="4 5" key="1">
    <citation type="submission" date="2019-06" db="EMBL/GenBank/DDBJ databases">
        <title>Genome sequence analysis of &gt;100 Bacillus licheniformis strains suggests intrinsic resistance to this species.</title>
        <authorList>
            <person name="Wels M."/>
            <person name="Siezen R.J."/>
            <person name="Johansen E."/>
            <person name="Stuer-Lauridsen B."/>
            <person name="Bjerre K."/>
            <person name="Nielsen B.K.K."/>
        </authorList>
    </citation>
    <scope>NUCLEOTIDE SEQUENCE [LARGE SCALE GENOMIC DNA]</scope>
    <source>
        <strain evidence="4 5">BAC-16736</strain>
    </source>
</reference>
<dbReference type="GO" id="GO:0005524">
    <property type="term" value="F:ATP binding"/>
    <property type="evidence" value="ECO:0007669"/>
    <property type="project" value="UniProtKB-KW"/>
</dbReference>
<dbReference type="AlphaFoldDB" id="A0A415ITB9"/>
<dbReference type="PROSITE" id="PS50893">
    <property type="entry name" value="ABC_TRANSPORTER_2"/>
    <property type="match status" value="1"/>
</dbReference>
<dbReference type="InterPro" id="IPR003593">
    <property type="entry name" value="AAA+_ATPase"/>
</dbReference>
<dbReference type="SUPFAM" id="SSF52540">
    <property type="entry name" value="P-loop containing nucleoside triphosphate hydrolases"/>
    <property type="match status" value="1"/>
</dbReference>
<dbReference type="OMA" id="AIKSDPR"/>
<gene>
    <name evidence="4" type="ORF">CHCC16736_2045</name>
</gene>
<dbReference type="InterPro" id="IPR050166">
    <property type="entry name" value="ABC_transporter_ATP-bind"/>
</dbReference>
<name>A0A415ITB9_BACLI</name>
<comment type="caution">
    <text evidence="4">The sequence shown here is derived from an EMBL/GenBank/DDBJ whole genome shotgun (WGS) entry which is preliminary data.</text>
</comment>
<dbReference type="PANTHER" id="PTHR42788">
    <property type="entry name" value="TAURINE IMPORT ATP-BINDING PROTEIN-RELATED"/>
    <property type="match status" value="1"/>
</dbReference>
<dbReference type="CDD" id="cd03293">
    <property type="entry name" value="ABC_NrtD_SsuB_transporters"/>
    <property type="match status" value="1"/>
</dbReference>
<dbReference type="Gene3D" id="3.40.50.300">
    <property type="entry name" value="P-loop containing nucleotide triphosphate hydrolases"/>
    <property type="match status" value="1"/>
</dbReference>
<keyword evidence="2" id="KW-0547">Nucleotide-binding</keyword>
<evidence type="ECO:0000256" key="3">
    <source>
        <dbReference type="ARBA" id="ARBA00022840"/>
    </source>
</evidence>
<dbReference type="GeneID" id="92860208"/>
<dbReference type="InterPro" id="IPR003439">
    <property type="entry name" value="ABC_transporter-like_ATP-bd"/>
</dbReference>
<dbReference type="GO" id="GO:0016887">
    <property type="term" value="F:ATP hydrolysis activity"/>
    <property type="evidence" value="ECO:0007669"/>
    <property type="project" value="InterPro"/>
</dbReference>
<evidence type="ECO:0000313" key="4">
    <source>
        <dbReference type="EMBL" id="TWL34265.1"/>
    </source>
</evidence>
<accession>A0A415ITB9</accession>
<evidence type="ECO:0000256" key="2">
    <source>
        <dbReference type="ARBA" id="ARBA00022741"/>
    </source>
</evidence>
<keyword evidence="1" id="KW-0813">Transport</keyword>
<dbReference type="EMBL" id="NILC01000001">
    <property type="protein sequence ID" value="TWL34265.1"/>
    <property type="molecule type" value="Genomic_DNA"/>
</dbReference>
<dbReference type="SMART" id="SM00382">
    <property type="entry name" value="AAA"/>
    <property type="match status" value="1"/>
</dbReference>
<dbReference type="RefSeq" id="WP_003184598.1">
    <property type="nucleotide sequence ID" value="NZ_BEXU01000016.1"/>
</dbReference>
<dbReference type="InterPro" id="IPR027417">
    <property type="entry name" value="P-loop_NTPase"/>
</dbReference>
<dbReference type="PANTHER" id="PTHR42788:SF21">
    <property type="entry name" value="ABC TRANSPORTER ATP-BINDING PROTEIN"/>
    <property type="match status" value="1"/>
</dbReference>
<evidence type="ECO:0000313" key="5">
    <source>
        <dbReference type="Proteomes" id="UP000435910"/>
    </source>
</evidence>
<sequence length="262" mass="29514">MSFLQVQDVTHTYFSLKEKTAALENVSIEVEKGEFVSFLGPSGCGKTTLLSIIAGIVSPTEGRVLVEGRTPDGKDRHIGYMLQQDYLFPWKTIEENVLIGLHISKKLGPETKETALGLLKKFGLYEVEKKYPKELSGGMRQRAALARTLAVDPDILLLDEPFSALDYQTKLNLEDLVFNTLKTYQKTAVLVTHDIGEAIAMSDRILLFSKQPGTIHKTFAVPEPIRKLTPFEARQEPEFQPLFQNIWKELNDLEQQTSETKS</sequence>
<dbReference type="Pfam" id="PF00005">
    <property type="entry name" value="ABC_tran"/>
    <property type="match status" value="1"/>
</dbReference>